<dbReference type="Pfam" id="PF00800">
    <property type="entry name" value="PDT"/>
    <property type="match status" value="1"/>
</dbReference>
<dbReference type="InterPro" id="IPR001086">
    <property type="entry name" value="Preph_deHydtase"/>
</dbReference>
<evidence type="ECO:0000256" key="1">
    <source>
        <dbReference type="ARBA" id="ARBA00000824"/>
    </source>
</evidence>
<dbReference type="PIRSF" id="PIRSF001500">
    <property type="entry name" value="Chor_mut_pdt_Ppr"/>
    <property type="match status" value="1"/>
</dbReference>
<evidence type="ECO:0000256" key="6">
    <source>
        <dbReference type="ARBA" id="ARBA00012404"/>
    </source>
</evidence>
<dbReference type="CDD" id="cd04905">
    <property type="entry name" value="ACT_CM-PDT"/>
    <property type="match status" value="1"/>
</dbReference>
<dbReference type="Gene3D" id="1.20.59.10">
    <property type="entry name" value="Chorismate mutase"/>
    <property type="match status" value="1"/>
</dbReference>
<evidence type="ECO:0000256" key="5">
    <source>
        <dbReference type="ARBA" id="ARBA00004817"/>
    </source>
</evidence>
<comment type="catalytic activity">
    <reaction evidence="1">
        <text>chorismate = prephenate</text>
        <dbReference type="Rhea" id="RHEA:13897"/>
        <dbReference type="ChEBI" id="CHEBI:29748"/>
        <dbReference type="ChEBI" id="CHEBI:29934"/>
        <dbReference type="EC" id="5.4.99.5"/>
    </reaction>
</comment>
<dbReference type="NCBIfam" id="NF008865">
    <property type="entry name" value="PRK11898.1"/>
    <property type="match status" value="1"/>
</dbReference>
<evidence type="ECO:0000256" key="18">
    <source>
        <dbReference type="ARBA" id="ARBA00047848"/>
    </source>
</evidence>
<dbReference type="PANTHER" id="PTHR21022:SF19">
    <property type="entry name" value="PREPHENATE DEHYDRATASE-RELATED"/>
    <property type="match status" value="1"/>
</dbReference>
<dbReference type="Gene3D" id="3.30.70.260">
    <property type="match status" value="1"/>
</dbReference>
<dbReference type="UniPathway" id="UPA00121">
    <property type="reaction ID" value="UER00345"/>
</dbReference>
<evidence type="ECO:0000256" key="3">
    <source>
        <dbReference type="ARBA" id="ARBA00004496"/>
    </source>
</evidence>
<feature type="site" description="Essential for prephenate dehydratase activity" evidence="19">
    <location>
        <position position="295"/>
    </location>
</feature>
<dbReference type="RefSeq" id="WP_145370245.1">
    <property type="nucleotide sequence ID" value="NZ_CP036275.1"/>
</dbReference>
<keyword evidence="15" id="KW-0511">Multifunctional enzyme</keyword>
<evidence type="ECO:0000259" key="22">
    <source>
        <dbReference type="PROSITE" id="PS51671"/>
    </source>
</evidence>
<comment type="function">
    <text evidence="2">Catalyzes the Claisen rearrangement of chorismate to prephenate and the decarboxylation/dehydration of prephenate to phenylpyruvate.</text>
</comment>
<organism evidence="23 24">
    <name type="scientific">Maioricimonas rarisocia</name>
    <dbReference type="NCBI Taxonomy" id="2528026"/>
    <lineage>
        <taxon>Bacteria</taxon>
        <taxon>Pseudomonadati</taxon>
        <taxon>Planctomycetota</taxon>
        <taxon>Planctomycetia</taxon>
        <taxon>Planctomycetales</taxon>
        <taxon>Planctomycetaceae</taxon>
        <taxon>Maioricimonas</taxon>
    </lineage>
</organism>
<dbReference type="Pfam" id="PF01817">
    <property type="entry name" value="CM_2"/>
    <property type="match status" value="1"/>
</dbReference>
<evidence type="ECO:0000256" key="16">
    <source>
        <dbReference type="ARBA" id="ARBA00031175"/>
    </source>
</evidence>
<feature type="region of interest" description="Disordered" evidence="20">
    <location>
        <begin position="1"/>
        <end position="47"/>
    </location>
</feature>
<evidence type="ECO:0000256" key="7">
    <source>
        <dbReference type="ARBA" id="ARBA00013147"/>
    </source>
</evidence>
<evidence type="ECO:0000256" key="11">
    <source>
        <dbReference type="ARBA" id="ARBA00023141"/>
    </source>
</evidence>
<dbReference type="GO" id="GO:0004664">
    <property type="term" value="F:prephenate dehydratase activity"/>
    <property type="evidence" value="ECO:0007669"/>
    <property type="project" value="UniProtKB-EC"/>
</dbReference>
<name>A0A517Z960_9PLAN</name>
<dbReference type="SUPFAM" id="SSF48600">
    <property type="entry name" value="Chorismate mutase II"/>
    <property type="match status" value="1"/>
</dbReference>
<evidence type="ECO:0000256" key="12">
    <source>
        <dbReference type="ARBA" id="ARBA00023222"/>
    </source>
</evidence>
<dbReference type="EC" id="5.4.99.5" evidence="6"/>
<dbReference type="InterPro" id="IPR002912">
    <property type="entry name" value="ACT_dom"/>
</dbReference>
<evidence type="ECO:0000256" key="19">
    <source>
        <dbReference type="PIRSR" id="PIRSR001500-2"/>
    </source>
</evidence>
<reference evidence="23 24" key="1">
    <citation type="submission" date="2019-02" db="EMBL/GenBank/DDBJ databases">
        <title>Deep-cultivation of Planctomycetes and their phenomic and genomic characterization uncovers novel biology.</title>
        <authorList>
            <person name="Wiegand S."/>
            <person name="Jogler M."/>
            <person name="Boedeker C."/>
            <person name="Pinto D."/>
            <person name="Vollmers J."/>
            <person name="Rivas-Marin E."/>
            <person name="Kohn T."/>
            <person name="Peeters S.H."/>
            <person name="Heuer A."/>
            <person name="Rast P."/>
            <person name="Oberbeckmann S."/>
            <person name="Bunk B."/>
            <person name="Jeske O."/>
            <person name="Meyerdierks A."/>
            <person name="Storesund J.E."/>
            <person name="Kallscheuer N."/>
            <person name="Luecker S."/>
            <person name="Lage O.M."/>
            <person name="Pohl T."/>
            <person name="Merkel B.J."/>
            <person name="Hornburger P."/>
            <person name="Mueller R.-W."/>
            <person name="Bruemmer F."/>
            <person name="Labrenz M."/>
            <person name="Spormann A.M."/>
            <person name="Op den Camp H."/>
            <person name="Overmann J."/>
            <person name="Amann R."/>
            <person name="Jetten M.S.M."/>
            <person name="Mascher T."/>
            <person name="Medema M.H."/>
            <person name="Devos D.P."/>
            <person name="Kaster A.-K."/>
            <person name="Ovreas L."/>
            <person name="Rohde M."/>
            <person name="Galperin M.Y."/>
            <person name="Jogler C."/>
        </authorList>
    </citation>
    <scope>NUCLEOTIDE SEQUENCE [LARGE SCALE GENOMIC DNA]</scope>
    <source>
        <strain evidence="23 24">Mal4</strain>
    </source>
</reference>
<keyword evidence="12" id="KW-0584">Phenylalanine biosynthesis</keyword>
<keyword evidence="14" id="KW-0456">Lyase</keyword>
<evidence type="ECO:0000256" key="20">
    <source>
        <dbReference type="SAM" id="MobiDB-lite"/>
    </source>
</evidence>
<dbReference type="GO" id="GO:0009094">
    <property type="term" value="P:L-phenylalanine biosynthetic process"/>
    <property type="evidence" value="ECO:0007669"/>
    <property type="project" value="UniProtKB-UniPathway"/>
</dbReference>
<evidence type="ECO:0000256" key="4">
    <source>
        <dbReference type="ARBA" id="ARBA00004741"/>
    </source>
</evidence>
<comment type="catalytic activity">
    <reaction evidence="18">
        <text>prephenate + H(+) = 3-phenylpyruvate + CO2 + H2O</text>
        <dbReference type="Rhea" id="RHEA:21648"/>
        <dbReference type="ChEBI" id="CHEBI:15377"/>
        <dbReference type="ChEBI" id="CHEBI:15378"/>
        <dbReference type="ChEBI" id="CHEBI:16526"/>
        <dbReference type="ChEBI" id="CHEBI:18005"/>
        <dbReference type="ChEBI" id="CHEBI:29934"/>
        <dbReference type="EC" id="4.2.1.51"/>
    </reaction>
</comment>
<keyword evidence="11" id="KW-0057">Aromatic amino acid biosynthesis</keyword>
<keyword evidence="9" id="KW-0963">Cytoplasm</keyword>
<evidence type="ECO:0000256" key="2">
    <source>
        <dbReference type="ARBA" id="ARBA00002364"/>
    </source>
</evidence>
<dbReference type="GO" id="GO:0004106">
    <property type="term" value="F:chorismate mutase activity"/>
    <property type="evidence" value="ECO:0007669"/>
    <property type="project" value="UniProtKB-EC"/>
</dbReference>
<dbReference type="GO" id="GO:0046417">
    <property type="term" value="P:chorismate metabolic process"/>
    <property type="evidence" value="ECO:0007669"/>
    <property type="project" value="InterPro"/>
</dbReference>
<evidence type="ECO:0000259" key="21">
    <source>
        <dbReference type="PROSITE" id="PS51171"/>
    </source>
</evidence>
<dbReference type="InterPro" id="IPR036263">
    <property type="entry name" value="Chorismate_II_sf"/>
</dbReference>
<dbReference type="EC" id="4.2.1.51" evidence="7"/>
<keyword evidence="24" id="KW-1185">Reference proteome</keyword>
<dbReference type="CDD" id="cd13630">
    <property type="entry name" value="PBP2_PDT_1"/>
    <property type="match status" value="1"/>
</dbReference>
<evidence type="ECO:0000256" key="9">
    <source>
        <dbReference type="ARBA" id="ARBA00022490"/>
    </source>
</evidence>
<comment type="subcellular location">
    <subcellularLocation>
        <location evidence="3">Cytoplasm</location>
    </subcellularLocation>
</comment>
<dbReference type="InterPro" id="IPR002701">
    <property type="entry name" value="CM_II_prokaryot"/>
</dbReference>
<evidence type="ECO:0000256" key="17">
    <source>
        <dbReference type="ARBA" id="ARBA00031520"/>
    </source>
</evidence>
<feature type="compositionally biased region" description="Basic residues" evidence="20">
    <location>
        <begin position="1"/>
        <end position="13"/>
    </location>
</feature>
<dbReference type="AlphaFoldDB" id="A0A517Z960"/>
<protein>
    <recommendedName>
        <fullName evidence="8">Bifunctional chorismate mutase/prephenate dehydratase</fullName>
        <ecNumber evidence="7">4.2.1.51</ecNumber>
        <ecNumber evidence="6">5.4.99.5</ecNumber>
    </recommendedName>
    <alternativeName>
        <fullName evidence="17">Chorismate mutase-prephenate dehydratase</fullName>
    </alternativeName>
    <alternativeName>
        <fullName evidence="16">p-protein</fullName>
    </alternativeName>
</protein>
<evidence type="ECO:0000256" key="13">
    <source>
        <dbReference type="ARBA" id="ARBA00023235"/>
    </source>
</evidence>
<dbReference type="GO" id="GO:0005737">
    <property type="term" value="C:cytoplasm"/>
    <property type="evidence" value="ECO:0007669"/>
    <property type="project" value="UniProtKB-SubCell"/>
</dbReference>
<dbReference type="PANTHER" id="PTHR21022">
    <property type="entry name" value="PREPHENATE DEHYDRATASE P PROTEIN"/>
    <property type="match status" value="1"/>
</dbReference>
<dbReference type="SUPFAM" id="SSF55021">
    <property type="entry name" value="ACT-like"/>
    <property type="match status" value="1"/>
</dbReference>
<evidence type="ECO:0000256" key="14">
    <source>
        <dbReference type="ARBA" id="ARBA00023239"/>
    </source>
</evidence>
<comment type="pathway">
    <text evidence="4">Amino-acid biosynthesis; L-phenylalanine biosynthesis; phenylpyruvate from prephenate: step 1/1.</text>
</comment>
<dbReference type="PROSITE" id="PS51671">
    <property type="entry name" value="ACT"/>
    <property type="match status" value="1"/>
</dbReference>
<dbReference type="KEGG" id="mri:Mal4_33500"/>
<dbReference type="OrthoDB" id="9802281at2"/>
<dbReference type="UniPathway" id="UPA00120">
    <property type="reaction ID" value="UER00203"/>
</dbReference>
<dbReference type="Gene3D" id="3.40.190.10">
    <property type="entry name" value="Periplasmic binding protein-like II"/>
    <property type="match status" value="2"/>
</dbReference>
<feature type="domain" description="ACT" evidence="22">
    <location>
        <begin position="314"/>
        <end position="391"/>
    </location>
</feature>
<dbReference type="PROSITE" id="PS51171">
    <property type="entry name" value="PREPHENATE_DEHYDR_3"/>
    <property type="match status" value="1"/>
</dbReference>
<dbReference type="InterPro" id="IPR036979">
    <property type="entry name" value="CM_dom_sf"/>
</dbReference>
<sequence>MAKKRATKKRVKKAAPPARKSTKSSRSRATTKSAAKKVVRKKPSGSIESRLKSLDREIVKLINQRTELTIDQLKASDEPQTLMFSTQAEAELWQRLDEANKGPLSSVAIRSVYREVLSAARSRIRTLRVAYLGPPFSFTHLAAIERFGKSADLIPVNTIASVFEEVNRGHADYGIVPIENSTDGRIVDTLDMFTRLPLRICGEVQMAVHHNLLSRSPRSEIVEIYSKPQALSQCRDWLARNMPQARLIEVTSTSTAAQLARDKPGAAAVASRQAAVQYELQIIADSIEDNTHNVTRFAVIGDDTTESTGRDRTALLLQIPHTPGSLSEALTAFKKNKINLTWIESFPLRGPEVGYLFFLDFEGHAKEAPIKRTLNDLEKKAVRLEVLGSYPRSEPLA</sequence>
<evidence type="ECO:0000313" key="24">
    <source>
        <dbReference type="Proteomes" id="UP000320496"/>
    </source>
</evidence>
<keyword evidence="13" id="KW-0413">Isomerase</keyword>
<keyword evidence="10" id="KW-0028">Amino-acid biosynthesis</keyword>
<gene>
    <name evidence="23" type="primary">pheA</name>
    <name evidence="23" type="ORF">Mal4_33500</name>
</gene>
<comment type="pathway">
    <text evidence="5">Metabolic intermediate biosynthesis; prephenate biosynthesis; prephenate from chorismate: step 1/1.</text>
</comment>
<dbReference type="InterPro" id="IPR045865">
    <property type="entry name" value="ACT-like_dom_sf"/>
</dbReference>
<dbReference type="SUPFAM" id="SSF53850">
    <property type="entry name" value="Periplasmic binding protein-like II"/>
    <property type="match status" value="1"/>
</dbReference>
<evidence type="ECO:0000256" key="8">
    <source>
        <dbReference type="ARBA" id="ARBA00014401"/>
    </source>
</evidence>
<evidence type="ECO:0000256" key="15">
    <source>
        <dbReference type="ARBA" id="ARBA00023268"/>
    </source>
</evidence>
<evidence type="ECO:0000256" key="10">
    <source>
        <dbReference type="ARBA" id="ARBA00022605"/>
    </source>
</evidence>
<dbReference type="Proteomes" id="UP000320496">
    <property type="component" value="Chromosome"/>
</dbReference>
<evidence type="ECO:0000313" key="23">
    <source>
        <dbReference type="EMBL" id="QDU39017.1"/>
    </source>
</evidence>
<dbReference type="EMBL" id="CP036275">
    <property type="protein sequence ID" value="QDU39017.1"/>
    <property type="molecule type" value="Genomic_DNA"/>
</dbReference>
<dbReference type="InterPro" id="IPR008242">
    <property type="entry name" value="Chor_mutase/pphenate_deHydtase"/>
</dbReference>
<feature type="domain" description="Prephenate dehydratase" evidence="21">
    <location>
        <begin position="128"/>
        <end position="302"/>
    </location>
</feature>
<accession>A0A517Z960</accession>
<proteinExistence type="predicted"/>
<feature type="compositionally biased region" description="Basic residues" evidence="20">
    <location>
        <begin position="34"/>
        <end position="43"/>
    </location>
</feature>